<keyword evidence="7" id="KW-0547">Nucleotide-binding</keyword>
<keyword evidence="4" id="KW-1003">Cell membrane</keyword>
<dbReference type="InterPro" id="IPR005330">
    <property type="entry name" value="MHYT_dom"/>
</dbReference>
<evidence type="ECO:0000256" key="4">
    <source>
        <dbReference type="ARBA" id="ARBA00022475"/>
    </source>
</evidence>
<evidence type="ECO:0000256" key="3">
    <source>
        <dbReference type="ARBA" id="ARBA00012438"/>
    </source>
</evidence>
<feature type="domain" description="PAS" evidence="18">
    <location>
        <begin position="271"/>
        <end position="345"/>
    </location>
</feature>
<comment type="caution">
    <text evidence="22">The sequence shown here is derived from an EMBL/GenBank/DDBJ whole genome shotgun (WGS) entry which is preliminary data.</text>
</comment>
<accession>A0A266QAZ6</accession>
<comment type="subcellular location">
    <subcellularLocation>
        <location evidence="2">Cell membrane</location>
        <topology evidence="2">Multi-pass membrane protein</topology>
    </subcellularLocation>
</comment>
<dbReference type="SUPFAM" id="SSF55874">
    <property type="entry name" value="ATPase domain of HSP90 chaperone/DNA topoisomerase II/histidine kinase"/>
    <property type="match status" value="1"/>
</dbReference>
<dbReference type="CDD" id="cd00082">
    <property type="entry name" value="HisKA"/>
    <property type="match status" value="1"/>
</dbReference>
<dbReference type="CDD" id="cd16922">
    <property type="entry name" value="HATPase_EvgS-ArcB-TorS-like"/>
    <property type="match status" value="1"/>
</dbReference>
<feature type="transmembrane region" description="Helical" evidence="14">
    <location>
        <begin position="91"/>
        <end position="108"/>
    </location>
</feature>
<dbReference type="Pfam" id="PF01627">
    <property type="entry name" value="Hpt"/>
    <property type="match status" value="1"/>
</dbReference>
<feature type="transmembrane region" description="Helical" evidence="14">
    <location>
        <begin position="154"/>
        <end position="177"/>
    </location>
</feature>
<feature type="domain" description="Response regulatory" evidence="17">
    <location>
        <begin position="775"/>
        <end position="894"/>
    </location>
</feature>
<keyword evidence="6 14" id="KW-0812">Transmembrane</keyword>
<dbReference type="PROSITE" id="PS50113">
    <property type="entry name" value="PAC"/>
    <property type="match status" value="2"/>
</dbReference>
<dbReference type="InterPro" id="IPR003594">
    <property type="entry name" value="HATPase_dom"/>
</dbReference>
<feature type="transmembrane region" description="Helical" evidence="14">
    <location>
        <begin position="189"/>
        <end position="208"/>
    </location>
</feature>
<dbReference type="InterPro" id="IPR000700">
    <property type="entry name" value="PAS-assoc_C"/>
</dbReference>
<keyword evidence="15" id="KW-0175">Coiled coil</keyword>
<dbReference type="InterPro" id="IPR003661">
    <property type="entry name" value="HisK_dim/P_dom"/>
</dbReference>
<evidence type="ECO:0000256" key="9">
    <source>
        <dbReference type="ARBA" id="ARBA00022989"/>
    </source>
</evidence>
<dbReference type="Gene3D" id="1.20.120.160">
    <property type="entry name" value="HPT domain"/>
    <property type="match status" value="1"/>
</dbReference>
<dbReference type="InterPro" id="IPR005467">
    <property type="entry name" value="His_kinase_dom"/>
</dbReference>
<keyword evidence="10" id="KW-0902">Two-component regulatory system</keyword>
<dbReference type="Gene3D" id="3.30.450.20">
    <property type="entry name" value="PAS domain"/>
    <property type="match status" value="2"/>
</dbReference>
<feature type="domain" description="MHYT" evidence="21">
    <location>
        <begin position="19"/>
        <end position="214"/>
    </location>
</feature>
<evidence type="ECO:0000259" key="19">
    <source>
        <dbReference type="PROSITE" id="PS50113"/>
    </source>
</evidence>
<dbReference type="InterPro" id="IPR036890">
    <property type="entry name" value="HATPase_C_sf"/>
</dbReference>
<feature type="transmembrane region" description="Helical" evidence="14">
    <location>
        <begin position="120"/>
        <end position="142"/>
    </location>
</feature>
<evidence type="ECO:0000259" key="21">
    <source>
        <dbReference type="PROSITE" id="PS50924"/>
    </source>
</evidence>
<feature type="domain" description="HPt" evidence="20">
    <location>
        <begin position="920"/>
        <end position="1009"/>
    </location>
</feature>
<dbReference type="SUPFAM" id="SSF47226">
    <property type="entry name" value="Histidine-containing phosphotransfer domain, HPT domain"/>
    <property type="match status" value="1"/>
</dbReference>
<feature type="transmembrane region" description="Helical" evidence="14">
    <location>
        <begin position="20"/>
        <end position="44"/>
    </location>
</feature>
<dbReference type="CDD" id="cd00130">
    <property type="entry name" value="PAS"/>
    <property type="match status" value="2"/>
</dbReference>
<dbReference type="PROSITE" id="PS50894">
    <property type="entry name" value="HPT"/>
    <property type="match status" value="1"/>
</dbReference>
<dbReference type="InterPro" id="IPR036641">
    <property type="entry name" value="HPT_dom_sf"/>
</dbReference>
<dbReference type="InterPro" id="IPR013655">
    <property type="entry name" value="PAS_fold_3"/>
</dbReference>
<dbReference type="Pfam" id="PF03707">
    <property type="entry name" value="MHYT"/>
    <property type="match status" value="2"/>
</dbReference>
<dbReference type="InterPro" id="IPR011006">
    <property type="entry name" value="CheY-like_superfamily"/>
</dbReference>
<dbReference type="Pfam" id="PF02518">
    <property type="entry name" value="HATPase_c"/>
    <property type="match status" value="1"/>
</dbReference>
<dbReference type="SMART" id="SM00387">
    <property type="entry name" value="HATPase_c"/>
    <property type="match status" value="1"/>
</dbReference>
<dbReference type="InterPro" id="IPR036097">
    <property type="entry name" value="HisK_dim/P_sf"/>
</dbReference>
<dbReference type="AlphaFoldDB" id="A0A266QAZ6"/>
<dbReference type="PANTHER" id="PTHR45339:SF1">
    <property type="entry name" value="HYBRID SIGNAL TRANSDUCTION HISTIDINE KINASE J"/>
    <property type="match status" value="1"/>
</dbReference>
<dbReference type="PRINTS" id="PR00344">
    <property type="entry name" value="BCTRLSENSOR"/>
</dbReference>
<dbReference type="EC" id="2.7.13.3" evidence="3"/>
<evidence type="ECO:0000259" key="18">
    <source>
        <dbReference type="PROSITE" id="PS50112"/>
    </source>
</evidence>
<dbReference type="Gene3D" id="3.30.565.10">
    <property type="entry name" value="Histidine kinase-like ATPase, C-terminal domain"/>
    <property type="match status" value="1"/>
</dbReference>
<organism evidence="22 23">
    <name type="scientific">Cellvibrio mixtus</name>
    <dbReference type="NCBI Taxonomy" id="39650"/>
    <lineage>
        <taxon>Bacteria</taxon>
        <taxon>Pseudomonadati</taxon>
        <taxon>Pseudomonadota</taxon>
        <taxon>Gammaproteobacteria</taxon>
        <taxon>Cellvibrionales</taxon>
        <taxon>Cellvibrionaceae</taxon>
        <taxon>Cellvibrio</taxon>
    </lineage>
</organism>
<dbReference type="SMART" id="SM00091">
    <property type="entry name" value="PAS"/>
    <property type="match status" value="2"/>
</dbReference>
<evidence type="ECO:0000256" key="2">
    <source>
        <dbReference type="ARBA" id="ARBA00004651"/>
    </source>
</evidence>
<feature type="domain" description="PAC" evidence="19">
    <location>
        <begin position="470"/>
        <end position="522"/>
    </location>
</feature>
<dbReference type="SMART" id="SM00086">
    <property type="entry name" value="PAC"/>
    <property type="match status" value="2"/>
</dbReference>
<sequence>MLNLFVLNPDPASLIEGSYNFWLVGLSLLIAIGSSYIGLQIATMTQRAPKGLHAQVALLSGSLALGGGIWSMHFIGMLAFRIGSHVHYDPVGTLASMVPSVFASWVALQMLSSEQISRRQLIIGGVLVGAGIGTMHYSGMAAMHMSATLKYDPWWFAASILVAVLLAILALWIRFGLRDQQRLQPLQQSLLASCVMGFAIAGMHYIGMEAALFIGDGEVLADATNNHIFLATIITATTVALSMLALAGNLILRYRQLYGQMQDSESRLREREQQYRTLISNMPGVAFRTIFSPPWRTLFISDAVERVTGWPARDFMEGRIHLGDLVHPGDAARIDAQLDEALRKQRPYHCEYRFIHRDGRERWVSETGSHVYDQTGKPAWIDGVIIDITDSRRRANEFEGVVQAISKALAVAEFDMDGNIIAINDNFLKLTGYVRAEILGQHHRKLCLPEDAASEDYQRFWQQLRQGEFQSGEYCRVGIDGNPVWIQAAYNPILDVDGKPWKVFKVAIDLTERKAMEQDLMIAKERAEQASIAKGMFLANMSHEIRTPMNAIIGFTELLLDSPLNPGQHKQMQTVRQSARSLLGLLNDILDTAKLERGALELDKRAFSLRELCQQIMAELQLLADKKGLGLHLDYPATLRSLVLGDELRVRQILINLLGNAIKFTQHGEVRLTLEDAGNNLRIRIIDTGIGIAADRIEHIFTPFTQADASMARRFGGTGLGTTIARQLTELMSGTISVTSREGEGSCFEVLLPLEAASASEVPSAHQDTALPPLRILVADDVPQNRELLDVMLRRDGHEVYCASNGLEAWAVFQERRIDIVLMDIQMPEVDGLQATKIIREWERLQQRSPVPIIALTASVLPKDRKDADLAGMDGFASKPIDKHELYQEIARCLQLDNTALVASANKPQASASPVIDFAAAEARWGDKTTLYKAIERFCSDFNRAPLTVAMPDIHAQAHRLKGAAANLGLMQVAQVLQHIEQPDAAVTTPLAELLSTSLPQAMAQVQTAIAGLLPTPSAAPADTAGVPLALLEVMAQACQRSSIDEESLAQLHHLMPAAELAQLDDALDMFDFDAAAKLLRHWITNAPWVIREPS</sequence>
<feature type="coiled-coil region" evidence="15">
    <location>
        <begin position="254"/>
        <end position="281"/>
    </location>
</feature>
<dbReference type="InterPro" id="IPR008207">
    <property type="entry name" value="Sig_transdc_His_kin_Hpt_dom"/>
</dbReference>
<dbReference type="PROSITE" id="PS50109">
    <property type="entry name" value="HIS_KIN"/>
    <property type="match status" value="1"/>
</dbReference>
<comment type="catalytic activity">
    <reaction evidence="1">
        <text>ATP + protein L-histidine = ADP + protein N-phospho-L-histidine.</text>
        <dbReference type="EC" id="2.7.13.3"/>
    </reaction>
</comment>
<dbReference type="SUPFAM" id="SSF55785">
    <property type="entry name" value="PYP-like sensor domain (PAS domain)"/>
    <property type="match status" value="2"/>
</dbReference>
<proteinExistence type="predicted"/>
<dbReference type="GO" id="GO:0005524">
    <property type="term" value="F:ATP binding"/>
    <property type="evidence" value="ECO:0007669"/>
    <property type="project" value="UniProtKB-KW"/>
</dbReference>
<dbReference type="GO" id="GO:0000155">
    <property type="term" value="F:phosphorelay sensor kinase activity"/>
    <property type="evidence" value="ECO:0007669"/>
    <property type="project" value="InterPro"/>
</dbReference>
<protein>
    <recommendedName>
        <fullName evidence="3">histidine kinase</fullName>
        <ecNumber evidence="3">2.7.13.3</ecNumber>
    </recommendedName>
</protein>
<evidence type="ECO:0000256" key="6">
    <source>
        <dbReference type="ARBA" id="ARBA00022692"/>
    </source>
</evidence>
<evidence type="ECO:0000256" key="12">
    <source>
        <dbReference type="PROSITE-ProRule" id="PRU00110"/>
    </source>
</evidence>
<keyword evidence="11 14" id="KW-0472">Membrane</keyword>
<feature type="transmembrane region" description="Helical" evidence="14">
    <location>
        <begin position="228"/>
        <end position="252"/>
    </location>
</feature>
<keyword evidence="9 14" id="KW-1133">Transmembrane helix</keyword>
<feature type="modified residue" description="Phosphohistidine" evidence="12">
    <location>
        <position position="959"/>
    </location>
</feature>
<dbReference type="InterPro" id="IPR001610">
    <property type="entry name" value="PAC"/>
</dbReference>
<dbReference type="Gene3D" id="3.40.50.2300">
    <property type="match status" value="1"/>
</dbReference>
<evidence type="ECO:0000256" key="15">
    <source>
        <dbReference type="SAM" id="Coils"/>
    </source>
</evidence>
<evidence type="ECO:0000256" key="11">
    <source>
        <dbReference type="ARBA" id="ARBA00023136"/>
    </source>
</evidence>
<dbReference type="SUPFAM" id="SSF52172">
    <property type="entry name" value="CheY-like"/>
    <property type="match status" value="1"/>
</dbReference>
<dbReference type="CDD" id="cd17546">
    <property type="entry name" value="REC_hyHK_CKI1_RcsC-like"/>
    <property type="match status" value="1"/>
</dbReference>
<dbReference type="InterPro" id="IPR004358">
    <property type="entry name" value="Sig_transdc_His_kin-like_C"/>
</dbReference>
<dbReference type="Gene3D" id="1.10.287.130">
    <property type="match status" value="1"/>
</dbReference>
<dbReference type="Pfam" id="PF00072">
    <property type="entry name" value="Response_reg"/>
    <property type="match status" value="1"/>
</dbReference>
<evidence type="ECO:0000259" key="20">
    <source>
        <dbReference type="PROSITE" id="PS50894"/>
    </source>
</evidence>
<gene>
    <name evidence="22" type="ORF">CBP51_05890</name>
</gene>
<dbReference type="PROSITE" id="PS50110">
    <property type="entry name" value="RESPONSE_REGULATORY"/>
    <property type="match status" value="1"/>
</dbReference>
<dbReference type="PANTHER" id="PTHR45339">
    <property type="entry name" value="HYBRID SIGNAL TRANSDUCTION HISTIDINE KINASE J"/>
    <property type="match status" value="1"/>
</dbReference>
<keyword evidence="5 13" id="KW-0597">Phosphoprotein</keyword>
<dbReference type="SMART" id="SM00388">
    <property type="entry name" value="HisKA"/>
    <property type="match status" value="1"/>
</dbReference>
<dbReference type="SMART" id="SM00448">
    <property type="entry name" value="REC"/>
    <property type="match status" value="1"/>
</dbReference>
<dbReference type="Proteomes" id="UP000216101">
    <property type="component" value="Unassembled WGS sequence"/>
</dbReference>
<dbReference type="FunFam" id="3.30.565.10:FF:000010">
    <property type="entry name" value="Sensor histidine kinase RcsC"/>
    <property type="match status" value="1"/>
</dbReference>
<dbReference type="SUPFAM" id="SSF47384">
    <property type="entry name" value="Homodimeric domain of signal transducing histidine kinase"/>
    <property type="match status" value="1"/>
</dbReference>
<evidence type="ECO:0000256" key="7">
    <source>
        <dbReference type="ARBA" id="ARBA00022741"/>
    </source>
</evidence>
<feature type="domain" description="PAC" evidence="19">
    <location>
        <begin position="348"/>
        <end position="400"/>
    </location>
</feature>
<evidence type="ECO:0000256" key="10">
    <source>
        <dbReference type="ARBA" id="ARBA00023012"/>
    </source>
</evidence>
<evidence type="ECO:0000256" key="1">
    <source>
        <dbReference type="ARBA" id="ARBA00000085"/>
    </source>
</evidence>
<dbReference type="NCBIfam" id="TIGR00229">
    <property type="entry name" value="sensory_box"/>
    <property type="match status" value="2"/>
</dbReference>
<keyword evidence="8" id="KW-0067">ATP-binding</keyword>
<evidence type="ECO:0000313" key="23">
    <source>
        <dbReference type="Proteomes" id="UP000216101"/>
    </source>
</evidence>
<evidence type="ECO:0000256" key="13">
    <source>
        <dbReference type="PROSITE-ProRule" id="PRU00169"/>
    </source>
</evidence>
<name>A0A266QAZ6_9GAMM</name>
<keyword evidence="23" id="KW-1185">Reference proteome</keyword>
<dbReference type="EMBL" id="NHNI01000001">
    <property type="protein sequence ID" value="OZY86551.1"/>
    <property type="molecule type" value="Genomic_DNA"/>
</dbReference>
<dbReference type="PROSITE" id="PS50924">
    <property type="entry name" value="MHYT"/>
    <property type="match status" value="1"/>
</dbReference>
<dbReference type="InterPro" id="IPR035965">
    <property type="entry name" value="PAS-like_dom_sf"/>
</dbReference>
<dbReference type="GO" id="GO:0005886">
    <property type="term" value="C:plasma membrane"/>
    <property type="evidence" value="ECO:0007669"/>
    <property type="project" value="UniProtKB-SubCell"/>
</dbReference>
<reference evidence="23" key="1">
    <citation type="submission" date="2017-05" db="EMBL/GenBank/DDBJ databases">
        <authorList>
            <person name="Barney B.M."/>
        </authorList>
    </citation>
    <scope>NUCLEOTIDE SEQUENCE [LARGE SCALE GENOMIC DNA]</scope>
    <source>
        <strain evidence="23">PSBB022</strain>
    </source>
</reference>
<evidence type="ECO:0000256" key="5">
    <source>
        <dbReference type="ARBA" id="ARBA00022553"/>
    </source>
</evidence>
<evidence type="ECO:0000256" key="14">
    <source>
        <dbReference type="PROSITE-ProRule" id="PRU00244"/>
    </source>
</evidence>
<evidence type="ECO:0000259" key="16">
    <source>
        <dbReference type="PROSITE" id="PS50109"/>
    </source>
</evidence>
<dbReference type="PROSITE" id="PS50112">
    <property type="entry name" value="PAS"/>
    <property type="match status" value="2"/>
</dbReference>
<dbReference type="InterPro" id="IPR001789">
    <property type="entry name" value="Sig_transdc_resp-reg_receiver"/>
</dbReference>
<evidence type="ECO:0000256" key="8">
    <source>
        <dbReference type="ARBA" id="ARBA00022840"/>
    </source>
</evidence>
<evidence type="ECO:0000313" key="22">
    <source>
        <dbReference type="EMBL" id="OZY86551.1"/>
    </source>
</evidence>
<dbReference type="Pfam" id="PF00512">
    <property type="entry name" value="HisKA"/>
    <property type="match status" value="1"/>
</dbReference>
<dbReference type="InterPro" id="IPR000014">
    <property type="entry name" value="PAS"/>
</dbReference>
<evidence type="ECO:0000259" key="17">
    <source>
        <dbReference type="PROSITE" id="PS50110"/>
    </source>
</evidence>
<dbReference type="Pfam" id="PF08447">
    <property type="entry name" value="PAS_3"/>
    <property type="match status" value="2"/>
</dbReference>
<feature type="domain" description="Histidine kinase" evidence="16">
    <location>
        <begin position="540"/>
        <end position="756"/>
    </location>
</feature>
<feature type="modified residue" description="4-aspartylphosphate" evidence="13">
    <location>
        <position position="824"/>
    </location>
</feature>
<feature type="transmembrane region" description="Helical" evidence="14">
    <location>
        <begin position="56"/>
        <end position="79"/>
    </location>
</feature>
<dbReference type="RefSeq" id="WP_094984192.1">
    <property type="nucleotide sequence ID" value="NZ_NHNI01000001.1"/>
</dbReference>
<feature type="domain" description="PAS" evidence="18">
    <location>
        <begin position="394"/>
        <end position="451"/>
    </location>
</feature>